<name>A0A421DN33_9GAMM</name>
<sequence length="285" mass="33220">MTTCNTDVLTMWQRYCQLKLALTLYHCLPWQLSAEQQLAFAEKLARQWRLEAAIREQAEQQGIRADKENILTVQYALRTFFDDEQTWNDALKQAAIDEAGLLQALTHESILTAMLEKVANQAPEVSEREIDDWYQHNIHRFQQPEQRLAHHILLVLDDSQPGCDRVTVTERITTLQRRLLIDPRRFPRLASRFSECPTALEGGKLGWVSRGVLYPALDSRLFSLAVNDISPVVESPMGLHILWCEAMRPTSELPKADALARIRQQWREKRRQYYQRQWLTALIEQ</sequence>
<dbReference type="NCBIfam" id="TIGR02933">
    <property type="entry name" value="nifM_nitrog"/>
    <property type="match status" value="1"/>
</dbReference>
<dbReference type="Proteomes" id="UP000285648">
    <property type="component" value="Unassembled WGS sequence"/>
</dbReference>
<evidence type="ECO:0000313" key="8">
    <source>
        <dbReference type="Proteomes" id="UP000285648"/>
    </source>
</evidence>
<gene>
    <name evidence="7" type="ORF">BIY29_11405</name>
</gene>
<dbReference type="InterPro" id="IPR050245">
    <property type="entry name" value="PrsA_foldase"/>
</dbReference>
<dbReference type="Gene3D" id="3.10.50.40">
    <property type="match status" value="1"/>
</dbReference>
<feature type="domain" description="PpiC" evidence="6">
    <location>
        <begin position="144"/>
        <end position="246"/>
    </location>
</feature>
<dbReference type="InterPro" id="IPR027304">
    <property type="entry name" value="Trigger_fact/SurA_dom_sf"/>
</dbReference>
<reference evidence="7 8" key="1">
    <citation type="submission" date="2016-09" db="EMBL/GenBank/DDBJ databases">
        <authorList>
            <person name="Doonan J."/>
            <person name="Pachebat J.A."/>
            <person name="Golyshin P.N."/>
            <person name="Denman S."/>
            <person name="Mcdonald J.E."/>
        </authorList>
    </citation>
    <scope>NUCLEOTIDE SEQUENCE [LARGE SCALE GENOMIC DNA]</scope>
    <source>
        <strain evidence="7 8">NCPPB 3934</strain>
    </source>
</reference>
<dbReference type="InterPro" id="IPR046357">
    <property type="entry name" value="PPIase_dom_sf"/>
</dbReference>
<protein>
    <recommendedName>
        <fullName evidence="3">peptidylprolyl isomerase</fullName>
        <ecNumber evidence="3">5.2.1.8</ecNumber>
    </recommendedName>
</protein>
<dbReference type="InterPro" id="IPR014282">
    <property type="entry name" value="Nitrogen_fix_NifM"/>
</dbReference>
<keyword evidence="8" id="KW-1185">Reference proteome</keyword>
<dbReference type="SUPFAM" id="SSF54534">
    <property type="entry name" value="FKBP-like"/>
    <property type="match status" value="1"/>
</dbReference>
<accession>A0A421DN33</accession>
<organism evidence="7 8">
    <name type="scientific">Brenneria alni</name>
    <dbReference type="NCBI Taxonomy" id="71656"/>
    <lineage>
        <taxon>Bacteria</taxon>
        <taxon>Pseudomonadati</taxon>
        <taxon>Pseudomonadota</taxon>
        <taxon>Gammaproteobacteria</taxon>
        <taxon>Enterobacterales</taxon>
        <taxon>Pectobacteriaceae</taxon>
        <taxon>Brenneria</taxon>
    </lineage>
</organism>
<evidence type="ECO:0000259" key="6">
    <source>
        <dbReference type="PROSITE" id="PS50198"/>
    </source>
</evidence>
<keyword evidence="4 5" id="KW-0697">Rotamase</keyword>
<evidence type="ECO:0000256" key="3">
    <source>
        <dbReference type="ARBA" id="ARBA00013194"/>
    </source>
</evidence>
<proteinExistence type="inferred from homology"/>
<evidence type="ECO:0000256" key="5">
    <source>
        <dbReference type="PROSITE-ProRule" id="PRU00278"/>
    </source>
</evidence>
<dbReference type="PROSITE" id="PS50198">
    <property type="entry name" value="PPIC_PPIASE_2"/>
    <property type="match status" value="1"/>
</dbReference>
<evidence type="ECO:0000256" key="4">
    <source>
        <dbReference type="ARBA" id="ARBA00023110"/>
    </source>
</evidence>
<dbReference type="PANTHER" id="PTHR47245:SF2">
    <property type="entry name" value="PEPTIDYL-PROLYL CIS-TRANS ISOMERASE HP_0175-RELATED"/>
    <property type="match status" value="1"/>
</dbReference>
<dbReference type="Pfam" id="PF00639">
    <property type="entry name" value="Rotamase"/>
    <property type="match status" value="1"/>
</dbReference>
<comment type="similarity">
    <text evidence="2">Belongs to the PpiC/parvulin rotamase family.</text>
</comment>
<evidence type="ECO:0000313" key="7">
    <source>
        <dbReference type="EMBL" id="RLM22832.1"/>
    </source>
</evidence>
<dbReference type="EC" id="5.2.1.8" evidence="3"/>
<comment type="caution">
    <text evidence="7">The sequence shown here is derived from an EMBL/GenBank/DDBJ whole genome shotgun (WGS) entry which is preliminary data.</text>
</comment>
<dbReference type="SUPFAM" id="SSF109998">
    <property type="entry name" value="Triger factor/SurA peptide-binding domain-like"/>
    <property type="match status" value="1"/>
</dbReference>
<dbReference type="InterPro" id="IPR000297">
    <property type="entry name" value="PPIase_PpiC"/>
</dbReference>
<dbReference type="GO" id="GO:0003755">
    <property type="term" value="F:peptidyl-prolyl cis-trans isomerase activity"/>
    <property type="evidence" value="ECO:0007669"/>
    <property type="project" value="UniProtKB-KW"/>
</dbReference>
<keyword evidence="5" id="KW-0413">Isomerase</keyword>
<comment type="catalytic activity">
    <reaction evidence="1">
        <text>[protein]-peptidylproline (omega=180) = [protein]-peptidylproline (omega=0)</text>
        <dbReference type="Rhea" id="RHEA:16237"/>
        <dbReference type="Rhea" id="RHEA-COMP:10747"/>
        <dbReference type="Rhea" id="RHEA-COMP:10748"/>
        <dbReference type="ChEBI" id="CHEBI:83833"/>
        <dbReference type="ChEBI" id="CHEBI:83834"/>
        <dbReference type="EC" id="5.2.1.8"/>
    </reaction>
</comment>
<evidence type="ECO:0000256" key="2">
    <source>
        <dbReference type="ARBA" id="ARBA00007656"/>
    </source>
</evidence>
<evidence type="ECO:0000256" key="1">
    <source>
        <dbReference type="ARBA" id="ARBA00000971"/>
    </source>
</evidence>
<dbReference type="PANTHER" id="PTHR47245">
    <property type="entry name" value="PEPTIDYLPROLYL ISOMERASE"/>
    <property type="match status" value="1"/>
</dbReference>
<dbReference type="EMBL" id="MJLZ01000024">
    <property type="protein sequence ID" value="RLM22832.1"/>
    <property type="molecule type" value="Genomic_DNA"/>
</dbReference>
<dbReference type="AlphaFoldDB" id="A0A421DN33"/>